<comment type="caution">
    <text evidence="1">The sequence shown here is derived from an EMBL/GenBank/DDBJ whole genome shotgun (WGS) entry which is preliminary data.</text>
</comment>
<evidence type="ECO:0000313" key="2">
    <source>
        <dbReference type="Proteomes" id="UP000596938"/>
    </source>
</evidence>
<organism evidence="1 2">
    <name type="scientific">Pseudarthrobacter polychromogenes</name>
    <dbReference type="NCBI Taxonomy" id="1676"/>
    <lineage>
        <taxon>Bacteria</taxon>
        <taxon>Bacillati</taxon>
        <taxon>Actinomycetota</taxon>
        <taxon>Actinomycetes</taxon>
        <taxon>Micrococcales</taxon>
        <taxon>Micrococcaceae</taxon>
        <taxon>Pseudarthrobacter</taxon>
    </lineage>
</organism>
<proteinExistence type="predicted"/>
<dbReference type="EMBL" id="BMKU01000010">
    <property type="protein sequence ID" value="GGH03958.1"/>
    <property type="molecule type" value="Genomic_DNA"/>
</dbReference>
<gene>
    <name evidence="1" type="ORF">GCM10011577_29970</name>
</gene>
<reference evidence="2" key="1">
    <citation type="journal article" date="2019" name="Int. J. Syst. Evol. Microbiol.">
        <title>The Global Catalogue of Microorganisms (GCM) 10K type strain sequencing project: providing services to taxonomists for standard genome sequencing and annotation.</title>
        <authorList>
            <consortium name="The Broad Institute Genomics Platform"/>
            <consortium name="The Broad Institute Genome Sequencing Center for Infectious Disease"/>
            <person name="Wu L."/>
            <person name="Ma J."/>
        </authorList>
    </citation>
    <scope>NUCLEOTIDE SEQUENCE [LARGE SCALE GENOMIC DNA]</scope>
    <source>
        <strain evidence="2">CGMCC 1.1927</strain>
    </source>
</reference>
<accession>A0ABQ1XUQ5</accession>
<protein>
    <submittedName>
        <fullName evidence="1">Uncharacterized protein</fullName>
    </submittedName>
</protein>
<dbReference type="Proteomes" id="UP000596938">
    <property type="component" value="Unassembled WGS sequence"/>
</dbReference>
<keyword evidence="2" id="KW-1185">Reference proteome</keyword>
<evidence type="ECO:0000313" key="1">
    <source>
        <dbReference type="EMBL" id="GGH03958.1"/>
    </source>
</evidence>
<name>A0ABQ1XUQ5_9MICC</name>
<sequence length="83" mass="9028">MEPLVAMEEDLQDANAYQRQAGGSGEYLAQHIHAALLAQPCSLRFLRAGYASGAKTFKGRIANTVHYPLPMPARLQPGPNRPP</sequence>